<protein>
    <recommendedName>
        <fullName evidence="4">Lipoprotein</fullName>
    </recommendedName>
</protein>
<evidence type="ECO:0000313" key="3">
    <source>
        <dbReference type="Proteomes" id="UP000190683"/>
    </source>
</evidence>
<evidence type="ECO:0000256" key="1">
    <source>
        <dbReference type="SAM" id="SignalP"/>
    </source>
</evidence>
<gene>
    <name evidence="2" type="ORF">B0681_06290</name>
</gene>
<reference evidence="2 3" key="1">
    <citation type="submission" date="2017-02" db="EMBL/GenBank/DDBJ databases">
        <title>Draft genome sequence of Moraxella porci CCUG 54912T type strain.</title>
        <authorList>
            <person name="Salva-Serra F."/>
            <person name="Engstrom-Jakobsson H."/>
            <person name="Thorell K."/>
            <person name="Jaen-Luchoro D."/>
            <person name="Gonzales-Siles L."/>
            <person name="Karlsson R."/>
            <person name="Yazdan S."/>
            <person name="Boulund F."/>
            <person name="Johnning A."/>
            <person name="Engstrand L."/>
            <person name="Kristiansson E."/>
            <person name="Moore E."/>
        </authorList>
    </citation>
    <scope>NUCLEOTIDE SEQUENCE [LARGE SCALE GENOMIC DNA]</scope>
    <source>
        <strain evidence="2 3">CCUG 54912</strain>
    </source>
</reference>
<dbReference type="RefSeq" id="WP_078317889.1">
    <property type="nucleotide sequence ID" value="NZ_MUYV01000006.1"/>
</dbReference>
<evidence type="ECO:0000313" key="2">
    <source>
        <dbReference type="EMBL" id="OOS25052.1"/>
    </source>
</evidence>
<sequence>MNKILAVALSATLSLLSIGCTTTQPITQTLPEPVAPTANLVKTHLAYYWVHSPDFGQMLTTISGQFYWQDYCLYLLNREGKFVPTFPELPKDAVYWNEQDKTLTMTNKDRPPKQFTFKMGDVIYTNGRIIDKKNIDMNNKSPEIQKCLASASGIAELGTIDIEKYDMSDKR</sequence>
<feature type="chain" id="PRO_5012684654" description="Lipoprotein" evidence="1">
    <location>
        <begin position="20"/>
        <end position="171"/>
    </location>
</feature>
<proteinExistence type="predicted"/>
<keyword evidence="1" id="KW-0732">Signal</keyword>
<dbReference type="EMBL" id="MUYV01000006">
    <property type="protein sequence ID" value="OOS25052.1"/>
    <property type="molecule type" value="Genomic_DNA"/>
</dbReference>
<comment type="caution">
    <text evidence="2">The sequence shown here is derived from an EMBL/GenBank/DDBJ whole genome shotgun (WGS) entry which is preliminary data.</text>
</comment>
<keyword evidence="3" id="KW-1185">Reference proteome</keyword>
<dbReference type="PROSITE" id="PS51257">
    <property type="entry name" value="PROKAR_LIPOPROTEIN"/>
    <property type="match status" value="1"/>
</dbReference>
<name>A0A1T0CRT7_9GAMM</name>
<feature type="signal peptide" evidence="1">
    <location>
        <begin position="1"/>
        <end position="19"/>
    </location>
</feature>
<accession>A0A1T0CRT7</accession>
<evidence type="ECO:0008006" key="4">
    <source>
        <dbReference type="Google" id="ProtNLM"/>
    </source>
</evidence>
<dbReference type="Proteomes" id="UP000190683">
    <property type="component" value="Unassembled WGS sequence"/>
</dbReference>
<organism evidence="2 3">
    <name type="scientific">Moraxella porci DSM 25326</name>
    <dbReference type="NCBI Taxonomy" id="573983"/>
    <lineage>
        <taxon>Bacteria</taxon>
        <taxon>Pseudomonadati</taxon>
        <taxon>Pseudomonadota</taxon>
        <taxon>Gammaproteobacteria</taxon>
        <taxon>Moraxellales</taxon>
        <taxon>Moraxellaceae</taxon>
        <taxon>Moraxella</taxon>
    </lineage>
</organism>
<dbReference type="AlphaFoldDB" id="A0A1T0CRT7"/>